<gene>
    <name evidence="2" type="ORF">D3Y57_03780</name>
</gene>
<dbReference type="SUPFAM" id="SSF54909">
    <property type="entry name" value="Dimeric alpha+beta barrel"/>
    <property type="match status" value="1"/>
</dbReference>
<dbReference type="Proteomes" id="UP000276254">
    <property type="component" value="Plasmid unnamed1"/>
</dbReference>
<dbReference type="NCBIfam" id="TIGR02118">
    <property type="entry name" value="EthD family reductase"/>
    <property type="match status" value="1"/>
</dbReference>
<accession>A0A494T6Y4</accession>
<dbReference type="Gene3D" id="3.30.70.100">
    <property type="match status" value="1"/>
</dbReference>
<evidence type="ECO:0000313" key="2">
    <source>
        <dbReference type="EMBL" id="AYJ85159.1"/>
    </source>
</evidence>
<dbReference type="KEGG" id="spha:D3Y57_03780"/>
<proteinExistence type="predicted"/>
<sequence>MLKAIVLLKRKTDITVDQFIDHYENRHVPLVREVLPTIGKYVRNYLDTTSVSSNRQDGDAPSPYFDVITELWFNDDTAYQGFIDALADPEVSRRLQEDEDRFLDRSIVQTYAVKECGI</sequence>
<dbReference type="Pfam" id="PF07110">
    <property type="entry name" value="EthD"/>
    <property type="match status" value="1"/>
</dbReference>
<dbReference type="RefSeq" id="WP_121151475.1">
    <property type="nucleotide sequence ID" value="NZ_CP032828.1"/>
</dbReference>
<geneLocation type="plasmid" evidence="2">
    <name>unnamed1</name>
</geneLocation>
<organism evidence="2 3">
    <name type="scientific">Sphingomonas paeninsulae</name>
    <dbReference type="NCBI Taxonomy" id="2319844"/>
    <lineage>
        <taxon>Bacteria</taxon>
        <taxon>Pseudomonadati</taxon>
        <taxon>Pseudomonadota</taxon>
        <taxon>Alphaproteobacteria</taxon>
        <taxon>Sphingomonadales</taxon>
        <taxon>Sphingomonadaceae</taxon>
        <taxon>Sphingomonas</taxon>
    </lineage>
</organism>
<dbReference type="AlphaFoldDB" id="A0A494T6Y4"/>
<reference evidence="2 3" key="1">
    <citation type="submission" date="2018-09" db="EMBL/GenBank/DDBJ databases">
        <title>Sphingomonas peninsula sp. nov., isolated from fildes peninsula, Antarctic soil.</title>
        <authorList>
            <person name="Yingchao G."/>
        </authorList>
    </citation>
    <scope>NUCLEOTIDE SEQUENCE [LARGE SCALE GENOMIC DNA]</scope>
    <source>
        <strain evidence="2 3">YZ-8</strain>
        <plasmid evidence="2 3">unnamed1</plasmid>
    </source>
</reference>
<keyword evidence="2" id="KW-0614">Plasmid</keyword>
<protein>
    <submittedName>
        <fullName evidence="2">EthD family reductase</fullName>
    </submittedName>
</protein>
<name>A0A494T6Y4_SPHPE</name>
<dbReference type="GO" id="GO:0016491">
    <property type="term" value="F:oxidoreductase activity"/>
    <property type="evidence" value="ECO:0007669"/>
    <property type="project" value="InterPro"/>
</dbReference>
<dbReference type="InterPro" id="IPR009799">
    <property type="entry name" value="EthD_dom"/>
</dbReference>
<dbReference type="InterPro" id="IPR011008">
    <property type="entry name" value="Dimeric_a/b-barrel"/>
</dbReference>
<dbReference type="OrthoDB" id="5512215at2"/>
<feature type="domain" description="EthD" evidence="1">
    <location>
        <begin position="11"/>
        <end position="106"/>
    </location>
</feature>
<evidence type="ECO:0000259" key="1">
    <source>
        <dbReference type="Pfam" id="PF07110"/>
    </source>
</evidence>
<dbReference type="EMBL" id="CP032828">
    <property type="protein sequence ID" value="AYJ85159.1"/>
    <property type="molecule type" value="Genomic_DNA"/>
</dbReference>
<keyword evidence="3" id="KW-1185">Reference proteome</keyword>
<evidence type="ECO:0000313" key="3">
    <source>
        <dbReference type="Proteomes" id="UP000276254"/>
    </source>
</evidence>